<reference evidence="10 11" key="1">
    <citation type="submission" date="2018-10" db="EMBL/GenBank/DDBJ databases">
        <title>Xanthobacter tagetidis genome sequencing and assembly.</title>
        <authorList>
            <person name="Maclea K.S."/>
            <person name="Goen A.E."/>
            <person name="Fatima S.A."/>
        </authorList>
    </citation>
    <scope>NUCLEOTIDE SEQUENCE [LARGE SCALE GENOMIC DNA]</scope>
    <source>
        <strain evidence="10 11">ATCC 700314</strain>
    </source>
</reference>
<dbReference type="AlphaFoldDB" id="A0A3L7ADA4"/>
<dbReference type="InterPro" id="IPR036259">
    <property type="entry name" value="MFS_trans_sf"/>
</dbReference>
<dbReference type="OrthoDB" id="9812221at2"/>
<keyword evidence="5 8" id="KW-1133">Transmembrane helix</keyword>
<feature type="transmembrane region" description="Helical" evidence="8">
    <location>
        <begin position="378"/>
        <end position="397"/>
    </location>
</feature>
<comment type="subcellular location">
    <subcellularLocation>
        <location evidence="1">Cell membrane</location>
        <topology evidence="1">Multi-pass membrane protein</topology>
    </subcellularLocation>
</comment>
<feature type="transmembrane region" description="Helical" evidence="8">
    <location>
        <begin position="345"/>
        <end position="366"/>
    </location>
</feature>
<protein>
    <submittedName>
        <fullName evidence="10">MFS transporter</fullName>
    </submittedName>
</protein>
<gene>
    <name evidence="10" type="ORF">D9R14_11255</name>
</gene>
<feature type="transmembrane region" description="Helical" evidence="8">
    <location>
        <begin position="243"/>
        <end position="260"/>
    </location>
</feature>
<evidence type="ECO:0000256" key="8">
    <source>
        <dbReference type="SAM" id="Phobius"/>
    </source>
</evidence>
<evidence type="ECO:0000256" key="4">
    <source>
        <dbReference type="ARBA" id="ARBA00022692"/>
    </source>
</evidence>
<evidence type="ECO:0000256" key="2">
    <source>
        <dbReference type="ARBA" id="ARBA00022448"/>
    </source>
</evidence>
<feature type="transmembrane region" description="Helical" evidence="8">
    <location>
        <begin position="205"/>
        <end position="222"/>
    </location>
</feature>
<dbReference type="PRINTS" id="PR01036">
    <property type="entry name" value="TCRTETB"/>
</dbReference>
<dbReference type="Gene3D" id="1.20.1250.20">
    <property type="entry name" value="MFS general substrate transporter like domains"/>
    <property type="match status" value="1"/>
</dbReference>
<feature type="transmembrane region" description="Helical" evidence="8">
    <location>
        <begin position="54"/>
        <end position="76"/>
    </location>
</feature>
<evidence type="ECO:0000259" key="9">
    <source>
        <dbReference type="PROSITE" id="PS50850"/>
    </source>
</evidence>
<accession>A0A3L7ADA4</accession>
<proteinExistence type="predicted"/>
<feature type="transmembrane region" description="Helical" evidence="8">
    <location>
        <begin position="311"/>
        <end position="333"/>
    </location>
</feature>
<dbReference type="FunFam" id="1.20.1720.10:FF:000004">
    <property type="entry name" value="EmrB/QacA family drug resistance transporter"/>
    <property type="match status" value="1"/>
</dbReference>
<keyword evidence="3" id="KW-1003">Cell membrane</keyword>
<feature type="transmembrane region" description="Helical" evidence="8">
    <location>
        <begin position="88"/>
        <end position="108"/>
    </location>
</feature>
<feature type="transmembrane region" description="Helical" evidence="8">
    <location>
        <begin position="272"/>
        <end position="290"/>
    </location>
</feature>
<feature type="transmembrane region" description="Helical" evidence="8">
    <location>
        <begin position="151"/>
        <end position="169"/>
    </location>
</feature>
<feature type="transmembrane region" description="Helical" evidence="8">
    <location>
        <begin position="403"/>
        <end position="424"/>
    </location>
</feature>
<dbReference type="InterPro" id="IPR020846">
    <property type="entry name" value="MFS_dom"/>
</dbReference>
<organism evidence="10 11">
    <name type="scientific">Xanthobacter tagetidis</name>
    <dbReference type="NCBI Taxonomy" id="60216"/>
    <lineage>
        <taxon>Bacteria</taxon>
        <taxon>Pseudomonadati</taxon>
        <taxon>Pseudomonadota</taxon>
        <taxon>Alphaproteobacteria</taxon>
        <taxon>Hyphomicrobiales</taxon>
        <taxon>Xanthobacteraceae</taxon>
        <taxon>Xanthobacter</taxon>
    </lineage>
</organism>
<dbReference type="Proteomes" id="UP000269692">
    <property type="component" value="Unassembled WGS sequence"/>
</dbReference>
<feature type="transmembrane region" description="Helical" evidence="8">
    <location>
        <begin position="483"/>
        <end position="508"/>
    </location>
</feature>
<evidence type="ECO:0000256" key="6">
    <source>
        <dbReference type="ARBA" id="ARBA00023136"/>
    </source>
</evidence>
<evidence type="ECO:0000313" key="11">
    <source>
        <dbReference type="Proteomes" id="UP000269692"/>
    </source>
</evidence>
<sequence length="529" mass="55229">MARGRGSHVVPLFGTAFWPISPSPCRRGRPRAGSRGPSVKHQPSDLTHADVRRIILGIMLAMFLGALDQTIVATALPTIGAEFGDFANLPWVVTSYLLAATVATPLYGKLSDIRGRRVMLLISVAVFSLASLACALAPNLLFLIIARAVQGLGGGGLISLAQTIIADVVAPRERPRYQAQIAAVFAAASILGPVMGGFFAQHLHWTLIFWINLPLGAAAYLMTDRTLRRLPRHDRRHDLDAPGAALMGLSALVLLLALNWGGVRLPWGSPEILGMLAASLVLGLLFVWRIRTVREPFISLDMLTDPVVGRAVPAAFAAAGTMVGLSIFVPLYFETVRGLSASQSGLALIPLMGGIVCGAVMSGRLLARLTHYKRPGMIGCASSALLLAAFALAPGSLPLPALVAGLAVVGVGIGTVLPMTTIAIQNAVTPHRMGTATGLMNFSRQLGGAMVVAVLGAVLLGFAGRTSGHDMEELARQAAPEALAGGFAYVFGTAALVLAMGFGFLVAMAERPLRSSVRAAAEEAAGIAE</sequence>
<keyword evidence="11" id="KW-1185">Reference proteome</keyword>
<dbReference type="SUPFAM" id="SSF103473">
    <property type="entry name" value="MFS general substrate transporter"/>
    <property type="match status" value="1"/>
</dbReference>
<comment type="caution">
    <text evidence="10">The sequence shown here is derived from an EMBL/GenBank/DDBJ whole genome shotgun (WGS) entry which is preliminary data.</text>
</comment>
<keyword evidence="2" id="KW-0813">Transport</keyword>
<keyword evidence="4 8" id="KW-0812">Transmembrane</keyword>
<dbReference type="PROSITE" id="PS50850">
    <property type="entry name" value="MFS"/>
    <property type="match status" value="1"/>
</dbReference>
<feature type="transmembrane region" description="Helical" evidence="8">
    <location>
        <begin position="445"/>
        <end position="463"/>
    </location>
</feature>
<dbReference type="PANTHER" id="PTHR23501:SF197">
    <property type="entry name" value="COMD"/>
    <property type="match status" value="1"/>
</dbReference>
<dbReference type="Gene3D" id="1.20.1720.10">
    <property type="entry name" value="Multidrug resistance protein D"/>
    <property type="match status" value="1"/>
</dbReference>
<dbReference type="EMBL" id="RCTF01000008">
    <property type="protein sequence ID" value="RLP78379.1"/>
    <property type="molecule type" value="Genomic_DNA"/>
</dbReference>
<dbReference type="GO" id="GO:0005886">
    <property type="term" value="C:plasma membrane"/>
    <property type="evidence" value="ECO:0007669"/>
    <property type="project" value="UniProtKB-SubCell"/>
</dbReference>
<feature type="region of interest" description="Disordered" evidence="7">
    <location>
        <begin position="24"/>
        <end position="44"/>
    </location>
</feature>
<dbReference type="Pfam" id="PF07690">
    <property type="entry name" value="MFS_1"/>
    <property type="match status" value="1"/>
</dbReference>
<feature type="domain" description="Major facilitator superfamily (MFS) profile" evidence="9">
    <location>
        <begin position="54"/>
        <end position="511"/>
    </location>
</feature>
<evidence type="ECO:0000256" key="3">
    <source>
        <dbReference type="ARBA" id="ARBA00022475"/>
    </source>
</evidence>
<feature type="transmembrane region" description="Helical" evidence="8">
    <location>
        <begin position="181"/>
        <end position="199"/>
    </location>
</feature>
<evidence type="ECO:0000313" key="10">
    <source>
        <dbReference type="EMBL" id="RLP78379.1"/>
    </source>
</evidence>
<dbReference type="CDD" id="cd17502">
    <property type="entry name" value="MFS_Azr1_MDR_like"/>
    <property type="match status" value="1"/>
</dbReference>
<evidence type="ECO:0000256" key="7">
    <source>
        <dbReference type="SAM" id="MobiDB-lite"/>
    </source>
</evidence>
<feature type="transmembrane region" description="Helical" evidence="8">
    <location>
        <begin position="120"/>
        <end position="145"/>
    </location>
</feature>
<name>A0A3L7ADA4_9HYPH</name>
<dbReference type="InterPro" id="IPR011701">
    <property type="entry name" value="MFS"/>
</dbReference>
<dbReference type="PANTHER" id="PTHR23501">
    <property type="entry name" value="MAJOR FACILITATOR SUPERFAMILY"/>
    <property type="match status" value="1"/>
</dbReference>
<evidence type="ECO:0000256" key="5">
    <source>
        <dbReference type="ARBA" id="ARBA00022989"/>
    </source>
</evidence>
<dbReference type="GO" id="GO:0022857">
    <property type="term" value="F:transmembrane transporter activity"/>
    <property type="evidence" value="ECO:0007669"/>
    <property type="project" value="InterPro"/>
</dbReference>
<evidence type="ECO:0000256" key="1">
    <source>
        <dbReference type="ARBA" id="ARBA00004651"/>
    </source>
</evidence>
<keyword evidence="6 8" id="KW-0472">Membrane</keyword>